<feature type="signal peptide" evidence="1">
    <location>
        <begin position="1"/>
        <end position="18"/>
    </location>
</feature>
<dbReference type="PANTHER" id="PTHR38849">
    <property type="entry name" value="SMALL SECRETED PROTEIN"/>
    <property type="match status" value="1"/>
</dbReference>
<reference evidence="2 3" key="2">
    <citation type="journal article" date="2013" name="PLoS Genet.">
        <title>Comparative genome structure, secondary metabolite, and effector coding capacity across Cochliobolus pathogens.</title>
        <authorList>
            <person name="Condon B.J."/>
            <person name="Leng Y."/>
            <person name="Wu D."/>
            <person name="Bushley K.E."/>
            <person name="Ohm R.A."/>
            <person name="Otillar R."/>
            <person name="Martin J."/>
            <person name="Schackwitz W."/>
            <person name="Grimwood J."/>
            <person name="MohdZainudin N."/>
            <person name="Xue C."/>
            <person name="Wang R."/>
            <person name="Manning V.A."/>
            <person name="Dhillon B."/>
            <person name="Tu Z.J."/>
            <person name="Steffenson B.J."/>
            <person name="Salamov A."/>
            <person name="Sun H."/>
            <person name="Lowry S."/>
            <person name="LaButti K."/>
            <person name="Han J."/>
            <person name="Copeland A."/>
            <person name="Lindquist E."/>
            <person name="Barry K."/>
            <person name="Schmutz J."/>
            <person name="Baker S.E."/>
            <person name="Ciuffetti L.M."/>
            <person name="Grigoriev I.V."/>
            <person name="Zhong S."/>
            <person name="Turgeon B.G."/>
        </authorList>
    </citation>
    <scope>NUCLEOTIDE SEQUENCE [LARGE SCALE GENOMIC DNA]</scope>
    <source>
        <strain evidence="3">28A</strain>
    </source>
</reference>
<evidence type="ECO:0000313" key="2">
    <source>
        <dbReference type="EMBL" id="EOA87619.1"/>
    </source>
</evidence>
<accession>R0KE83</accession>
<dbReference type="AlphaFoldDB" id="R0KE83"/>
<dbReference type="PANTHER" id="PTHR38849:SF1">
    <property type="entry name" value="SMALL SECRETED PROTEIN"/>
    <property type="match status" value="1"/>
</dbReference>
<dbReference type="RefSeq" id="XP_008024734.1">
    <property type="nucleotide sequence ID" value="XM_008026543.1"/>
</dbReference>
<dbReference type="HOGENOM" id="CLU_095023_2_0_1"/>
<keyword evidence="1" id="KW-0732">Signal</keyword>
<dbReference type="GeneID" id="19404472"/>
<feature type="chain" id="PRO_5004354162" description="Small secreted protein" evidence="1">
    <location>
        <begin position="19"/>
        <end position="165"/>
    </location>
</feature>
<dbReference type="EMBL" id="KB908581">
    <property type="protein sequence ID" value="EOA87619.1"/>
    <property type="molecule type" value="Genomic_DNA"/>
</dbReference>
<dbReference type="OrthoDB" id="2151417at2759"/>
<gene>
    <name evidence="2" type="ORF">SETTUDRAFT_39400</name>
</gene>
<protein>
    <recommendedName>
        <fullName evidence="4">Small secreted protein</fullName>
    </recommendedName>
</protein>
<evidence type="ECO:0000256" key="1">
    <source>
        <dbReference type="SAM" id="SignalP"/>
    </source>
</evidence>
<dbReference type="eggNOG" id="ENOG502SA5Y">
    <property type="taxonomic scope" value="Eukaryota"/>
</dbReference>
<evidence type="ECO:0008006" key="4">
    <source>
        <dbReference type="Google" id="ProtNLM"/>
    </source>
</evidence>
<name>R0KE83_EXST2</name>
<sequence>MHFPSLVVFSVSALSALAAPVLKDTTYNAISISGGTAGNAKAEATAVFSALDLKNPGNIDPADLTFLNNVNQVANDAEKQVFNPAVAAASGTQATQIQNGKIKNKVLKLMATVIKLQAQQAQGKDVATQLAEETKKFSNNVDLDVKAAGQVSVAEKFDATISGTK</sequence>
<proteinExistence type="predicted"/>
<organism evidence="2 3">
    <name type="scientific">Exserohilum turcicum (strain 28A)</name>
    <name type="common">Northern leaf blight fungus</name>
    <name type="synonym">Setosphaeria turcica</name>
    <dbReference type="NCBI Taxonomy" id="671987"/>
    <lineage>
        <taxon>Eukaryota</taxon>
        <taxon>Fungi</taxon>
        <taxon>Dikarya</taxon>
        <taxon>Ascomycota</taxon>
        <taxon>Pezizomycotina</taxon>
        <taxon>Dothideomycetes</taxon>
        <taxon>Pleosporomycetidae</taxon>
        <taxon>Pleosporales</taxon>
        <taxon>Pleosporineae</taxon>
        <taxon>Pleosporaceae</taxon>
        <taxon>Exserohilum</taxon>
    </lineage>
</organism>
<dbReference type="Proteomes" id="UP000016935">
    <property type="component" value="Unassembled WGS sequence"/>
</dbReference>
<keyword evidence="3" id="KW-1185">Reference proteome</keyword>
<reference evidence="2 3" key="1">
    <citation type="journal article" date="2012" name="PLoS Pathog.">
        <title>Diverse lifestyles and strategies of plant pathogenesis encoded in the genomes of eighteen Dothideomycetes fungi.</title>
        <authorList>
            <person name="Ohm R.A."/>
            <person name="Feau N."/>
            <person name="Henrissat B."/>
            <person name="Schoch C.L."/>
            <person name="Horwitz B.A."/>
            <person name="Barry K.W."/>
            <person name="Condon B.J."/>
            <person name="Copeland A.C."/>
            <person name="Dhillon B."/>
            <person name="Glaser F."/>
            <person name="Hesse C.N."/>
            <person name="Kosti I."/>
            <person name="LaButti K."/>
            <person name="Lindquist E.A."/>
            <person name="Lucas S."/>
            <person name="Salamov A.A."/>
            <person name="Bradshaw R.E."/>
            <person name="Ciuffetti L."/>
            <person name="Hamelin R.C."/>
            <person name="Kema G.H.J."/>
            <person name="Lawrence C."/>
            <person name="Scott J.A."/>
            <person name="Spatafora J.W."/>
            <person name="Turgeon B.G."/>
            <person name="de Wit P.J.G.M."/>
            <person name="Zhong S."/>
            <person name="Goodwin S.B."/>
            <person name="Grigoriev I.V."/>
        </authorList>
    </citation>
    <scope>NUCLEOTIDE SEQUENCE [LARGE SCALE GENOMIC DNA]</scope>
    <source>
        <strain evidence="3">28A</strain>
    </source>
</reference>
<evidence type="ECO:0000313" key="3">
    <source>
        <dbReference type="Proteomes" id="UP000016935"/>
    </source>
</evidence>